<feature type="region of interest" description="Disordered" evidence="1">
    <location>
        <begin position="983"/>
        <end position="1017"/>
    </location>
</feature>
<feature type="compositionally biased region" description="Acidic residues" evidence="1">
    <location>
        <begin position="990"/>
        <end position="1012"/>
    </location>
</feature>
<dbReference type="GO" id="GO:0008278">
    <property type="term" value="C:cohesin complex"/>
    <property type="evidence" value="ECO:0007669"/>
    <property type="project" value="TreeGrafter"/>
</dbReference>
<organism evidence="3 4">
    <name type="scientific">Cudoniella acicularis</name>
    <dbReference type="NCBI Taxonomy" id="354080"/>
    <lineage>
        <taxon>Eukaryota</taxon>
        <taxon>Fungi</taxon>
        <taxon>Dikarya</taxon>
        <taxon>Ascomycota</taxon>
        <taxon>Pezizomycotina</taxon>
        <taxon>Leotiomycetes</taxon>
        <taxon>Helotiales</taxon>
        <taxon>Tricladiaceae</taxon>
        <taxon>Cudoniella</taxon>
    </lineage>
</organism>
<dbReference type="PROSITE" id="PS51425">
    <property type="entry name" value="SCD"/>
    <property type="match status" value="1"/>
</dbReference>
<dbReference type="InterPro" id="IPR056396">
    <property type="entry name" value="HEAT_SCC3-SA"/>
</dbReference>
<feature type="compositionally biased region" description="Basic and acidic residues" evidence="1">
    <location>
        <begin position="657"/>
        <end position="667"/>
    </location>
</feature>
<evidence type="ECO:0000259" key="2">
    <source>
        <dbReference type="PROSITE" id="PS51425"/>
    </source>
</evidence>
<dbReference type="GO" id="GO:0003682">
    <property type="term" value="F:chromatin binding"/>
    <property type="evidence" value="ECO:0007669"/>
    <property type="project" value="TreeGrafter"/>
</dbReference>
<feature type="compositionally biased region" description="Basic residues" evidence="1">
    <location>
        <begin position="91"/>
        <end position="107"/>
    </location>
</feature>
<dbReference type="EMBL" id="JAAMPI010000170">
    <property type="protein sequence ID" value="KAF4634636.1"/>
    <property type="molecule type" value="Genomic_DNA"/>
</dbReference>
<evidence type="ECO:0000256" key="1">
    <source>
        <dbReference type="SAM" id="MobiDB-lite"/>
    </source>
</evidence>
<dbReference type="PANTHER" id="PTHR11199:SF0">
    <property type="entry name" value="LD34181P-RELATED"/>
    <property type="match status" value="1"/>
</dbReference>
<feature type="compositionally biased region" description="Acidic residues" evidence="1">
    <location>
        <begin position="1110"/>
        <end position="1129"/>
    </location>
</feature>
<accession>A0A8H4RSI5</accession>
<comment type="caution">
    <text evidence="3">The sequence shown here is derived from an EMBL/GenBank/DDBJ whole genome shotgun (WGS) entry which is preliminary data.</text>
</comment>
<dbReference type="AlphaFoldDB" id="A0A8H4RSI5"/>
<feature type="compositionally biased region" description="Polar residues" evidence="1">
    <location>
        <begin position="1"/>
        <end position="21"/>
    </location>
</feature>
<proteinExistence type="predicted"/>
<feature type="region of interest" description="Disordered" evidence="1">
    <location>
        <begin position="642"/>
        <end position="667"/>
    </location>
</feature>
<feature type="compositionally biased region" description="Acidic residues" evidence="1">
    <location>
        <begin position="61"/>
        <end position="88"/>
    </location>
</feature>
<dbReference type="Gene3D" id="1.25.10.10">
    <property type="entry name" value="Leucine-rich Repeat Variant"/>
    <property type="match status" value="1"/>
</dbReference>
<feature type="domain" description="SCD" evidence="2">
    <location>
        <begin position="354"/>
        <end position="439"/>
    </location>
</feature>
<dbReference type="PANTHER" id="PTHR11199">
    <property type="entry name" value="STROMAL ANTIGEN"/>
    <property type="match status" value="1"/>
</dbReference>
<feature type="region of interest" description="Disordered" evidence="1">
    <location>
        <begin position="1"/>
        <end position="125"/>
    </location>
</feature>
<dbReference type="InterPro" id="IPR013721">
    <property type="entry name" value="STAG"/>
</dbReference>
<protein>
    <recommendedName>
        <fullName evidence="2">SCD domain-containing protein</fullName>
    </recommendedName>
</protein>
<dbReference type="GO" id="GO:0007062">
    <property type="term" value="P:sister chromatid cohesion"/>
    <property type="evidence" value="ECO:0007669"/>
    <property type="project" value="UniProtKB-ARBA"/>
</dbReference>
<dbReference type="InterPro" id="IPR011989">
    <property type="entry name" value="ARM-like"/>
</dbReference>
<evidence type="ECO:0000313" key="4">
    <source>
        <dbReference type="Proteomes" id="UP000566819"/>
    </source>
</evidence>
<evidence type="ECO:0000313" key="3">
    <source>
        <dbReference type="EMBL" id="KAF4634636.1"/>
    </source>
</evidence>
<dbReference type="Pfam" id="PF24571">
    <property type="entry name" value="HEAT_SCC3-SA"/>
    <property type="match status" value="1"/>
</dbReference>
<feature type="region of interest" description="Disordered" evidence="1">
    <location>
        <begin position="1073"/>
        <end position="1173"/>
    </location>
</feature>
<dbReference type="OrthoDB" id="498590at2759"/>
<dbReference type="InterPro" id="IPR039662">
    <property type="entry name" value="Cohesin_Scc3/SA"/>
</dbReference>
<dbReference type="GO" id="GO:0000785">
    <property type="term" value="C:chromatin"/>
    <property type="evidence" value="ECO:0007669"/>
    <property type="project" value="TreeGrafter"/>
</dbReference>
<gene>
    <name evidence="3" type="ORF">G7Y89_g3456</name>
</gene>
<dbReference type="SUPFAM" id="SSF48371">
    <property type="entry name" value="ARM repeat"/>
    <property type="match status" value="1"/>
</dbReference>
<name>A0A8H4RSI5_9HELO</name>
<reference evidence="3 4" key="1">
    <citation type="submission" date="2020-03" db="EMBL/GenBank/DDBJ databases">
        <title>Draft Genome Sequence of Cudoniella acicularis.</title>
        <authorList>
            <person name="Buettner E."/>
            <person name="Kellner H."/>
        </authorList>
    </citation>
    <scope>NUCLEOTIDE SEQUENCE [LARGE SCALE GENOMIC DNA]</scope>
    <source>
        <strain evidence="3 4">DSM 108380</strain>
    </source>
</reference>
<sequence length="1173" mass="131317">MNSKRQPLMDISNTDVTSSPVATGGRRKSGRAVRAPEKFVPDAPSSQPGTASAKRKRGGDDVENDASDIDEEEEASDDTLESAGEEELKDTRRKARTTKKPAAKKPKVNGAASHSEEAPAVKLPSRPKKAKKMVIADDNAEGLYAEVFSGGETLEDIASMWLNRYQDNSPAAMSELVNFVLKCAGCNVQITEDDINDADNVEGKVGDIQEEYQSQNITDYPLVSKGKSLHAFRTSLIGFFEQLLRVVHESGLMYEDHSMLEVFAVWLATLSSSSSRPFRHTATLAALTMTSAMCTVANEEIETAAMTLRQLEAEKKKKGTNKARIAEFQKKVTHNDEHKQYIESQIDDYFQTVYVHRYRDVDPKIRHECVAALGMWMLTLKSVFLDGPYLRYMGWMLSDINVPVRHDVLKQLQKLMKDPSNVGQMHHFIERFRWRIVEMATHDSEPTVRAEAVELLDMIREAGMLEPDDIDVIGKLIFDSEPKVRKALVGFFAENIKDLYDSKVEEIGGEEVLEEFLAVEDEENFDTPRPEWIKYKCLAEMLLSYDIQDQEEMPSQIDAADFLNVSGTESRFTLAAQALYEKVPELREWEILSGYLLFDHSSRATGDETDRALKESFKPDDKEELILLEILNAVVKMSLTQTDDSDRAKDKGKKKNSRMETSEARETTARHLASLIPRLLKKFGADPKTATVVLRLEHVLNLNVFQELRQDSTAYAKLLDEISTQFSGHADKGVLSEAGAAFLHAREFEELEEVTESKIQALWERTTSTLQKLNKAGEMAVRGGLRMKILTDLSHSLARLEQLASISDCVEPLEASTGNSNPPTISILLEIIARGVYVDSNDEVRDALEDEVTISAIRSSMFYFMWKIRDLSKSISAGEAIPELDVDHLKEWQGLFATNLAAAFSSRASLDPVRLLGAGTLIDLFVLFATLRPAKAKAKGSQANDSEDEYAYLQTLIVEMDPDLQKEMISIFEGLEKQFARRSKKKLAEPSEDEEPEDPDSEEEEEETEGATDNERQSDMLKAEKELCEFTGKLVLAFIANVIDGSGRQKGKLRARVLRNRLRLGPNFREVLAYMDDPKPKGKKSHKSKAQQAEIAAKKAAKSEVRIVDEESDEEDDPFADVEPEEGSAEDLRRRELLDDDAPVSVEENEDAAAAEPDGDGDEDGDEDDIMGD</sequence>
<feature type="compositionally biased region" description="Acidic residues" evidence="1">
    <location>
        <begin position="1138"/>
        <end position="1173"/>
    </location>
</feature>
<keyword evidence="4" id="KW-1185">Reference proteome</keyword>
<dbReference type="Pfam" id="PF21581">
    <property type="entry name" value="SCD"/>
    <property type="match status" value="1"/>
</dbReference>
<dbReference type="InterPro" id="IPR016024">
    <property type="entry name" value="ARM-type_fold"/>
</dbReference>
<dbReference type="Proteomes" id="UP000566819">
    <property type="component" value="Unassembled WGS sequence"/>
</dbReference>
<dbReference type="InterPro" id="IPR020839">
    <property type="entry name" value="SCD"/>
</dbReference>
<dbReference type="Pfam" id="PF08514">
    <property type="entry name" value="STAG"/>
    <property type="match status" value="1"/>
</dbReference>
<dbReference type="GO" id="GO:0005634">
    <property type="term" value="C:nucleus"/>
    <property type="evidence" value="ECO:0007669"/>
    <property type="project" value="TreeGrafter"/>
</dbReference>